<dbReference type="Pfam" id="PF00091">
    <property type="entry name" value="Tubulin"/>
    <property type="match status" value="1"/>
</dbReference>
<dbReference type="PRINTS" id="PR01161">
    <property type="entry name" value="TUBULIN"/>
</dbReference>
<reference evidence="15 16" key="1">
    <citation type="submission" date="2016-08" db="EMBL/GenBank/DDBJ databases">
        <title>Genomes of anaerobic fungi encode conserved fungal cellulosomes for biomass hydrolysis.</title>
        <authorList>
            <consortium name="DOE Joint Genome Institute"/>
            <person name="Haitjema C.H."/>
            <person name="Gilmore S.P."/>
            <person name="Henske J.K."/>
            <person name="Solomon K.V."/>
            <person name="De Groot R."/>
            <person name="Kuo A."/>
            <person name="Mondo S.J."/>
            <person name="Salamov A.A."/>
            <person name="Labutti K."/>
            <person name="Zhao Z."/>
            <person name="Chiniquy J."/>
            <person name="Barry K."/>
            <person name="Brewer H.M."/>
            <person name="Purvine S.O."/>
            <person name="Wright A.T."/>
            <person name="Boxma B."/>
            <person name="Van Alen T."/>
            <person name="Hackstein J.H."/>
            <person name="Baker S.E."/>
            <person name="Grigoriev I.V."/>
            <person name="O'Malley M.A."/>
        </authorList>
    </citation>
    <scope>NUCLEOTIDE SEQUENCE [LARGE SCALE GENOMIC DNA]</scope>
    <source>
        <strain evidence="16">finn</strain>
    </source>
</reference>
<evidence type="ECO:0000259" key="14">
    <source>
        <dbReference type="SMART" id="SM00864"/>
    </source>
</evidence>
<proteinExistence type="inferred from homology"/>
<keyword evidence="16" id="KW-1185">Reference proteome</keyword>
<keyword evidence="6" id="KW-0493">Microtubule</keyword>
<evidence type="ECO:0000256" key="13">
    <source>
        <dbReference type="ARBA" id="ARBA00046149"/>
    </source>
</evidence>
<comment type="caution">
    <text evidence="15">The sequence shown here is derived from an EMBL/GenBank/DDBJ whole genome shotgun (WGS) entry which is preliminary data.</text>
</comment>
<dbReference type="AlphaFoldDB" id="A0A1Y1VMB1"/>
<dbReference type="PANTHER" id="PTHR11588">
    <property type="entry name" value="TUBULIN"/>
    <property type="match status" value="1"/>
</dbReference>
<keyword evidence="7" id="KW-0547">Nucleotide-binding</keyword>
<dbReference type="STRING" id="1754191.A0A1Y1VMB1"/>
<keyword evidence="10" id="KW-0539">Nucleus</keyword>
<dbReference type="InterPro" id="IPR036525">
    <property type="entry name" value="Tubulin/FtsZ_GTPase_sf"/>
</dbReference>
<evidence type="ECO:0000256" key="8">
    <source>
        <dbReference type="ARBA" id="ARBA00022794"/>
    </source>
</evidence>
<dbReference type="InterPro" id="IPR008280">
    <property type="entry name" value="Tub_FtsZ_C"/>
</dbReference>
<organism evidence="15 16">
    <name type="scientific">Piromyces finnis</name>
    <dbReference type="NCBI Taxonomy" id="1754191"/>
    <lineage>
        <taxon>Eukaryota</taxon>
        <taxon>Fungi</taxon>
        <taxon>Fungi incertae sedis</taxon>
        <taxon>Chytridiomycota</taxon>
        <taxon>Chytridiomycota incertae sedis</taxon>
        <taxon>Neocallimastigomycetes</taxon>
        <taxon>Neocallimastigales</taxon>
        <taxon>Neocallimastigaceae</taxon>
        <taxon>Piromyces</taxon>
    </lineage>
</organism>
<dbReference type="SUPFAM" id="SSF52490">
    <property type="entry name" value="Tubulin nucleotide-binding domain-like"/>
    <property type="match status" value="1"/>
</dbReference>
<dbReference type="Proteomes" id="UP000193719">
    <property type="component" value="Unassembled WGS sequence"/>
</dbReference>
<dbReference type="GO" id="GO:0005200">
    <property type="term" value="F:structural constituent of cytoskeleton"/>
    <property type="evidence" value="ECO:0007669"/>
    <property type="project" value="InterPro"/>
</dbReference>
<evidence type="ECO:0000313" key="15">
    <source>
        <dbReference type="EMBL" id="ORX59285.1"/>
    </source>
</evidence>
<dbReference type="PROSITE" id="PS00227">
    <property type="entry name" value="TUBULIN"/>
    <property type="match status" value="1"/>
</dbReference>
<dbReference type="GO" id="GO:0007017">
    <property type="term" value="P:microtubule-based process"/>
    <property type="evidence" value="ECO:0007669"/>
    <property type="project" value="InterPro"/>
</dbReference>
<comment type="function">
    <text evidence="13">Acts as a positive regulator of hedgehog signaling and regulates ciliary function.</text>
</comment>
<dbReference type="CDD" id="cd02189">
    <property type="entry name" value="delta_zeta_tubulin-like"/>
    <property type="match status" value="1"/>
</dbReference>
<evidence type="ECO:0000313" key="16">
    <source>
        <dbReference type="Proteomes" id="UP000193719"/>
    </source>
</evidence>
<evidence type="ECO:0000256" key="2">
    <source>
        <dbReference type="ARBA" id="ARBA00004123"/>
    </source>
</evidence>
<evidence type="ECO:0000256" key="3">
    <source>
        <dbReference type="ARBA" id="ARBA00004138"/>
    </source>
</evidence>
<dbReference type="PRINTS" id="PR01224">
    <property type="entry name" value="DELTATUBULIN"/>
</dbReference>
<evidence type="ECO:0000256" key="1">
    <source>
        <dbReference type="ARBA" id="ARBA00004114"/>
    </source>
</evidence>
<protein>
    <recommendedName>
        <fullName evidence="5">Tubulin delta chain</fullName>
    </recommendedName>
    <alternativeName>
        <fullName evidence="12">Delta-tubulin</fullName>
    </alternativeName>
</protein>
<evidence type="ECO:0000256" key="11">
    <source>
        <dbReference type="ARBA" id="ARBA00023273"/>
    </source>
</evidence>
<keyword evidence="9" id="KW-0342">GTP-binding</keyword>
<dbReference type="SUPFAM" id="SSF55307">
    <property type="entry name" value="Tubulin C-terminal domain-like"/>
    <property type="match status" value="2"/>
</dbReference>
<evidence type="ECO:0000256" key="12">
    <source>
        <dbReference type="ARBA" id="ARBA00030594"/>
    </source>
</evidence>
<name>A0A1Y1VMB1_9FUNG</name>
<feature type="domain" description="Tubulin/FtsZ GTPase" evidence="14">
    <location>
        <begin position="87"/>
        <end position="287"/>
    </location>
</feature>
<evidence type="ECO:0000256" key="5">
    <source>
        <dbReference type="ARBA" id="ARBA00014184"/>
    </source>
</evidence>
<dbReference type="GO" id="GO:0005525">
    <property type="term" value="F:GTP binding"/>
    <property type="evidence" value="ECO:0007669"/>
    <property type="project" value="UniProtKB-KW"/>
</dbReference>
<keyword evidence="11" id="KW-0966">Cell projection</keyword>
<dbReference type="EMBL" id="MCFH01000003">
    <property type="protein sequence ID" value="ORX59285.1"/>
    <property type="molecule type" value="Genomic_DNA"/>
</dbReference>
<dbReference type="GO" id="GO:0005874">
    <property type="term" value="C:microtubule"/>
    <property type="evidence" value="ECO:0007669"/>
    <property type="project" value="UniProtKB-KW"/>
</dbReference>
<reference evidence="15 16" key="2">
    <citation type="submission" date="2016-08" db="EMBL/GenBank/DDBJ databases">
        <title>Pervasive Adenine N6-methylation of Active Genes in Fungi.</title>
        <authorList>
            <consortium name="DOE Joint Genome Institute"/>
            <person name="Mondo S.J."/>
            <person name="Dannebaum R.O."/>
            <person name="Kuo R.C."/>
            <person name="Labutti K."/>
            <person name="Haridas S."/>
            <person name="Kuo A."/>
            <person name="Salamov A."/>
            <person name="Ahrendt S.R."/>
            <person name="Lipzen A."/>
            <person name="Sullivan W."/>
            <person name="Andreopoulos W.B."/>
            <person name="Clum A."/>
            <person name="Lindquist E."/>
            <person name="Daum C."/>
            <person name="Ramamoorthy G.K."/>
            <person name="Gryganskyi A."/>
            <person name="Culley D."/>
            <person name="Magnuson J.K."/>
            <person name="James T.Y."/>
            <person name="O'Malley M.A."/>
            <person name="Stajich J.E."/>
            <person name="Spatafora J.W."/>
            <person name="Visel A."/>
            <person name="Grigoriev I.V."/>
        </authorList>
    </citation>
    <scope>NUCLEOTIDE SEQUENCE [LARGE SCALE GENOMIC DNA]</scope>
    <source>
        <strain evidence="16">finn</strain>
    </source>
</reference>
<comment type="subcellular location">
    <subcellularLocation>
        <location evidence="3">Cell projection</location>
        <location evidence="3">Cilium</location>
    </subcellularLocation>
    <subcellularLocation>
        <location evidence="1">Cytoplasm</location>
        <location evidence="1">Cytoskeleton</location>
        <location evidence="1">Microtubule organizing center</location>
        <location evidence="1">Centrosome</location>
        <location evidence="1">Centriole</location>
    </subcellularLocation>
    <subcellularLocation>
        <location evidence="2">Nucleus</location>
    </subcellularLocation>
</comment>
<dbReference type="GO" id="GO:0005929">
    <property type="term" value="C:cilium"/>
    <property type="evidence" value="ECO:0007669"/>
    <property type="project" value="UniProtKB-SubCell"/>
</dbReference>
<dbReference type="InterPro" id="IPR017975">
    <property type="entry name" value="Tubulin_CS"/>
</dbReference>
<dbReference type="InterPro" id="IPR002967">
    <property type="entry name" value="Delta_tubulin"/>
</dbReference>
<evidence type="ECO:0000256" key="6">
    <source>
        <dbReference type="ARBA" id="ARBA00022701"/>
    </source>
</evidence>
<dbReference type="Gene3D" id="3.40.50.1440">
    <property type="entry name" value="Tubulin/FtsZ, GTPase domain"/>
    <property type="match status" value="1"/>
</dbReference>
<evidence type="ECO:0000256" key="9">
    <source>
        <dbReference type="ARBA" id="ARBA00023134"/>
    </source>
</evidence>
<dbReference type="GO" id="GO:0005634">
    <property type="term" value="C:nucleus"/>
    <property type="evidence" value="ECO:0007669"/>
    <property type="project" value="UniProtKB-SubCell"/>
</dbReference>
<evidence type="ECO:0000256" key="4">
    <source>
        <dbReference type="ARBA" id="ARBA00009636"/>
    </source>
</evidence>
<dbReference type="InterPro" id="IPR003008">
    <property type="entry name" value="Tubulin_FtsZ_GTPase"/>
</dbReference>
<dbReference type="SMART" id="SM00864">
    <property type="entry name" value="Tubulin"/>
    <property type="match status" value="1"/>
</dbReference>
<evidence type="ECO:0000256" key="7">
    <source>
        <dbReference type="ARBA" id="ARBA00022741"/>
    </source>
</evidence>
<comment type="similarity">
    <text evidence="4">Belongs to the tubulin family.</text>
</comment>
<accession>A0A1Y1VMB1</accession>
<dbReference type="GO" id="GO:0005814">
    <property type="term" value="C:centriole"/>
    <property type="evidence" value="ECO:0007669"/>
    <property type="project" value="UniProtKB-SubCell"/>
</dbReference>
<sequence length="564" mass="65791">MSIVVIQIGQCGNQIGFNFFNTLSSYLDKKYNISRNTDNLSSSNKCTEKVEPNNKENVTLTDVKVHSYTKHKEYYQRFFNIPQDINKKKLMKNDLKTKPSTEKLKARAILIDSEVKVIKNIIRQTKGRSWQYNENNIYHEQIGAANNWSFGYYIHGPKAYEAIKDRIKVEVENCTNFDSFLIIQSLAGGTGSGLGSYFTEMLRKDYPYSTIVNLAVWPYQTGEVVVQNYNIILSIAHLYKYSDAILLIFNNEFHTICSSRLNYKIVSFQHINTLIADTMVNLFLNKKPLQTSTPFTTNNIPRLKTRNLSIFQYQHLQQKIEQNVTMQHLIQQLCPLPQYKLLSLKFVPQTSTGMVEQFNFTNWNGLLRSLSQMALTDKSIDEKLNWTINIKKPYNELTNPYQWFISNVLILRGKSISSPVEDHSRPISSSIIPLENSKRNGNISDYYKEDSFSNYDVNDLKLYKYRDKKKDDPVELISSQLYFNYNYTISFPNKFNTYFSHDSYKYSQSAYLISNSTAIIPKLEEVIEKVSRMYSTKAYIYQYNKYGLSNEHFEKIMLNIEQSK</sequence>
<gene>
    <name evidence="15" type="ORF">BCR36DRAFT_343241</name>
</gene>
<keyword evidence="8" id="KW-0970">Cilium biogenesis/degradation</keyword>
<dbReference type="GO" id="GO:0030030">
    <property type="term" value="P:cell projection organization"/>
    <property type="evidence" value="ECO:0007669"/>
    <property type="project" value="UniProtKB-KW"/>
</dbReference>
<dbReference type="InterPro" id="IPR000217">
    <property type="entry name" value="Tubulin"/>
</dbReference>
<evidence type="ECO:0000256" key="10">
    <source>
        <dbReference type="ARBA" id="ARBA00023242"/>
    </source>
</evidence>
<dbReference type="OrthoDB" id="10250004at2759"/>